<dbReference type="PANTHER" id="PTHR47932">
    <property type="entry name" value="ATPASE EXPRESSION PROTEIN 3"/>
    <property type="match status" value="1"/>
</dbReference>
<dbReference type="SUPFAM" id="SSF48452">
    <property type="entry name" value="TPR-like"/>
    <property type="match status" value="1"/>
</dbReference>
<gene>
    <name evidence="4" type="ORF">Vretifemale_13941</name>
    <name evidence="5" type="ORF">Vretimale_10595</name>
</gene>
<dbReference type="InterPro" id="IPR011990">
    <property type="entry name" value="TPR-like_helical_dom_sf"/>
</dbReference>
<dbReference type="NCBIfam" id="TIGR00756">
    <property type="entry name" value="PPR"/>
    <property type="match status" value="4"/>
</dbReference>
<feature type="repeat" description="PPR" evidence="2">
    <location>
        <begin position="467"/>
        <end position="501"/>
    </location>
</feature>
<dbReference type="EMBL" id="BNCQ01000021">
    <property type="protein sequence ID" value="GIM06318.1"/>
    <property type="molecule type" value="Genomic_DNA"/>
</dbReference>
<dbReference type="Proteomes" id="UP000747110">
    <property type="component" value="Unassembled WGS sequence"/>
</dbReference>
<name>A0A8J4FSN8_9CHLO</name>
<protein>
    <recommendedName>
        <fullName evidence="7">Pentacotripeptide-repeat region of PRORP domain-containing protein</fullName>
    </recommendedName>
</protein>
<dbReference type="EMBL" id="BNCP01000032">
    <property type="protein sequence ID" value="GIL85399.1"/>
    <property type="molecule type" value="Genomic_DNA"/>
</dbReference>
<evidence type="ECO:0000313" key="4">
    <source>
        <dbReference type="EMBL" id="GIL85399.1"/>
    </source>
</evidence>
<evidence type="ECO:0000313" key="6">
    <source>
        <dbReference type="Proteomes" id="UP000747110"/>
    </source>
</evidence>
<feature type="repeat" description="PPR" evidence="2">
    <location>
        <begin position="339"/>
        <end position="373"/>
    </location>
</feature>
<dbReference type="Pfam" id="PF13812">
    <property type="entry name" value="PPR_3"/>
    <property type="match status" value="2"/>
</dbReference>
<proteinExistence type="predicted"/>
<evidence type="ECO:0000256" key="3">
    <source>
        <dbReference type="SAM" id="MobiDB-lite"/>
    </source>
</evidence>
<dbReference type="Gene3D" id="1.25.40.10">
    <property type="entry name" value="Tetratricopeptide repeat domain"/>
    <property type="match status" value="3"/>
</dbReference>
<keyword evidence="1" id="KW-0677">Repeat</keyword>
<feature type="repeat" description="PPR" evidence="2">
    <location>
        <begin position="374"/>
        <end position="408"/>
    </location>
</feature>
<dbReference type="InterPro" id="IPR002885">
    <property type="entry name" value="PPR_rpt"/>
</dbReference>
<evidence type="ECO:0000256" key="1">
    <source>
        <dbReference type="ARBA" id="ARBA00022737"/>
    </source>
</evidence>
<sequence length="722" mass="79397">MNPSPLGQHNKARTVRSAVQLASRGPAWPVPIRGRSSDCVASVILSTYAPRGANCGQGARSNPLRSACIAEATSSQTIELENVQATNPRSFARRTQPLLEAQDDVRALQRRLKADCSENVSASQCSKAIKALCAARERWSDIRQAYSDFRAANIRLDLDSYRMLTAAALEAKQGYDVVELLKHEEQLYGPPPQPVYCSMISQLLKRPGRGTPCQQAAYKVWQMLRASGHKLDAAAYRTGMNLCVELGKLTEARRLMDAMRAAGHRPGWGSYHILMKYHARRGDMNSARRLFSQLRAYRGNRPLEISAYNTLLDGFVRLGDLTMARAVLDKARREGSSPDAFTYSSYASGLVAAGRLDEAEALLGEMAAEGLPPNPVVYGAVMDGCARLSDWSRVERLLKRMRADGLHPSVAHYNMLIRGRSYSYSSEFTAQQHQPVTVGGGSTIATAGGGHVEALMAEMRAAGLRPDAITYGTLIDAAVRSSSIEAALEVLSAMRVEGVQPDGATFTSLMKLFRTQGRHVQALEFFEQLSNSRSSMVDLWALCCLVKVHASVGEMAEAEDAQGRANELATEQGRPPPAEAAFALLQAYGQQGQLRPALLSLRRFLATGGRPHRKMCEFAYRLCLKHFDFRAASQVLRAMRLMRGLQLRETLYRQWWEDAQRRLQARRQAASSSSTGSSSSLSNNGNSNSGTGSGDGIGVTTTAEKWKWWFGLPNNYYGTDWR</sequence>
<evidence type="ECO:0008006" key="7">
    <source>
        <dbReference type="Google" id="ProtNLM"/>
    </source>
</evidence>
<dbReference type="Proteomes" id="UP000722791">
    <property type="component" value="Unassembled WGS sequence"/>
</dbReference>
<reference evidence="4" key="1">
    <citation type="journal article" date="2021" name="Proc. Natl. Acad. Sci. U.S.A.">
        <title>Three genomes in the algal genus Volvox reveal the fate of a haploid sex-determining region after a transition to homothallism.</title>
        <authorList>
            <person name="Yamamoto K."/>
            <person name="Hamaji T."/>
            <person name="Kawai-Toyooka H."/>
            <person name="Matsuzaki R."/>
            <person name="Takahashi F."/>
            <person name="Nishimura Y."/>
            <person name="Kawachi M."/>
            <person name="Noguchi H."/>
            <person name="Minakuchi Y."/>
            <person name="Umen J.G."/>
            <person name="Toyoda A."/>
            <person name="Nozaki H."/>
        </authorList>
    </citation>
    <scope>NUCLEOTIDE SEQUENCE</scope>
    <source>
        <strain evidence="5">NIES-3785</strain>
        <strain evidence="4">NIES-3786</strain>
    </source>
</reference>
<feature type="repeat" description="PPR" evidence="2">
    <location>
        <begin position="232"/>
        <end position="266"/>
    </location>
</feature>
<dbReference type="PROSITE" id="PS51375">
    <property type="entry name" value="PPR"/>
    <property type="match status" value="5"/>
</dbReference>
<organism evidence="4 6">
    <name type="scientific">Volvox reticuliferus</name>
    <dbReference type="NCBI Taxonomy" id="1737510"/>
    <lineage>
        <taxon>Eukaryota</taxon>
        <taxon>Viridiplantae</taxon>
        <taxon>Chlorophyta</taxon>
        <taxon>core chlorophytes</taxon>
        <taxon>Chlorophyceae</taxon>
        <taxon>CS clade</taxon>
        <taxon>Chlamydomonadales</taxon>
        <taxon>Volvocaceae</taxon>
        <taxon>Volvox</taxon>
    </lineage>
</organism>
<feature type="compositionally biased region" description="Low complexity" evidence="3">
    <location>
        <begin position="667"/>
        <end position="690"/>
    </location>
</feature>
<feature type="region of interest" description="Disordered" evidence="3">
    <location>
        <begin position="667"/>
        <end position="696"/>
    </location>
</feature>
<comment type="caution">
    <text evidence="4">The sequence shown here is derived from an EMBL/GenBank/DDBJ whole genome shotgun (WGS) entry which is preliminary data.</text>
</comment>
<dbReference type="AlphaFoldDB" id="A0A8J4FSN8"/>
<accession>A0A8J4FSN8</accession>
<feature type="repeat" description="PPR" evidence="2">
    <location>
        <begin position="304"/>
        <end position="338"/>
    </location>
</feature>
<keyword evidence="6" id="KW-1185">Reference proteome</keyword>
<dbReference type="Pfam" id="PF13041">
    <property type="entry name" value="PPR_2"/>
    <property type="match status" value="1"/>
</dbReference>
<dbReference type="OrthoDB" id="822380at2759"/>
<dbReference type="PANTHER" id="PTHR47932:SF44">
    <property type="entry name" value="MIOREX COMPLEX COMPONENT 1"/>
    <property type="match status" value="1"/>
</dbReference>
<evidence type="ECO:0000313" key="5">
    <source>
        <dbReference type="EMBL" id="GIM06318.1"/>
    </source>
</evidence>
<evidence type="ECO:0000256" key="2">
    <source>
        <dbReference type="PROSITE-ProRule" id="PRU00708"/>
    </source>
</evidence>